<keyword evidence="7 10" id="KW-0067">ATP-binding</keyword>
<feature type="binding site" evidence="10">
    <location>
        <position position="375"/>
    </location>
    <ligand>
        <name>ATP</name>
        <dbReference type="ChEBI" id="CHEBI:30616"/>
    </ligand>
</feature>
<evidence type="ECO:0000256" key="2">
    <source>
        <dbReference type="ARBA" id="ARBA00022679"/>
    </source>
</evidence>
<proteinExistence type="predicted"/>
<evidence type="ECO:0000256" key="6">
    <source>
        <dbReference type="ARBA" id="ARBA00022777"/>
    </source>
</evidence>
<keyword evidence="17" id="KW-1185">Reference proteome</keyword>
<sequence length="663" mass="73650">MFKILLSLFAQLLFVSITKCDDLLHTCIDTYGSYTNPSPYKSNLDTLLSTLNSENKTTYGFYNASVGDTIYGVALCTGDTTIQECQVCLDNITKSLPPLCATQNEAIGWYDDCMLHYSSRDIRGLDEVDHVLYVNDSTTLVSNGLTEQFNNALGILLSRLQNEAASGNLNRKFATGDANYANFNKIYAMAQCTPDTSFESCYNCLGTYIAMFPNCCNNSKGASANGPTCRISYSSQLFYRLSASSSKVAGTDKDAAYYFLRVGLPIFVTMLIVIAIIACLKRKKSKNTALLVRPASTSSPVHPQPQPQQSFDTSRPTTEIKEVPKMTNRSDPLQFDLETLKLATDNFDDAKTLGRGGFGAVYKGLLPNGQQIAVKRLASGSTQGDTEFGNEVRHLADVQHPNLVTLLGFCTENGEKLLVYEFVLNLSLEKFLHGSNESRPKLKWKTRFEIIMGIGEGVSYLHRDNYHFKNGIIHRDLKPQNILLDGDMKPKIADFGMARLVQLNQTSVFASKIVGTYGYIAPEYAIEGCVSPKIDVYSFGVMLLEIISGKSNSPFQSDQLPKKINLLNQAWLYWKADSPMELVDPSLGDDYSKAEFLRCIQVGLLCVQENPANRPKMSNVVDMLRKGTDLSFLKVMDPPTASLHQPHRREYEPLWSESGEDLI</sequence>
<name>A0AAW1JR10_SAPOF</name>
<dbReference type="PROSITE" id="PS00108">
    <property type="entry name" value="PROTEIN_KINASE_ST"/>
    <property type="match status" value="1"/>
</dbReference>
<reference evidence="16" key="1">
    <citation type="submission" date="2024-03" db="EMBL/GenBank/DDBJ databases">
        <title>WGS assembly of Saponaria officinalis var. Norfolk2.</title>
        <authorList>
            <person name="Jenkins J."/>
            <person name="Shu S."/>
            <person name="Grimwood J."/>
            <person name="Barry K."/>
            <person name="Goodstein D."/>
            <person name="Schmutz J."/>
            <person name="Leebens-Mack J."/>
            <person name="Osbourn A."/>
        </authorList>
    </citation>
    <scope>NUCLEOTIDE SEQUENCE [LARGE SCALE GENOMIC DNA]</scope>
    <source>
        <strain evidence="16">JIC</strain>
    </source>
</reference>
<dbReference type="SMART" id="SM00220">
    <property type="entry name" value="S_TKc"/>
    <property type="match status" value="1"/>
</dbReference>
<evidence type="ECO:0000256" key="3">
    <source>
        <dbReference type="ARBA" id="ARBA00022729"/>
    </source>
</evidence>
<dbReference type="InterPro" id="IPR038408">
    <property type="entry name" value="GNK2_sf"/>
</dbReference>
<keyword evidence="8" id="KW-0675">Receptor</keyword>
<feature type="signal peptide" evidence="13">
    <location>
        <begin position="1"/>
        <end position="20"/>
    </location>
</feature>
<dbReference type="CDD" id="cd14066">
    <property type="entry name" value="STKc_IRAK"/>
    <property type="match status" value="1"/>
</dbReference>
<evidence type="ECO:0000256" key="12">
    <source>
        <dbReference type="SAM" id="Phobius"/>
    </source>
</evidence>
<evidence type="ECO:0000259" key="14">
    <source>
        <dbReference type="PROSITE" id="PS50011"/>
    </source>
</evidence>
<dbReference type="CDD" id="cd23509">
    <property type="entry name" value="Gnk2-like"/>
    <property type="match status" value="2"/>
</dbReference>
<evidence type="ECO:0000256" key="8">
    <source>
        <dbReference type="ARBA" id="ARBA00023170"/>
    </source>
</evidence>
<keyword evidence="5 10" id="KW-0547">Nucleotide-binding</keyword>
<keyword evidence="2" id="KW-0808">Transferase</keyword>
<evidence type="ECO:0000256" key="7">
    <source>
        <dbReference type="ARBA" id="ARBA00022840"/>
    </source>
</evidence>
<feature type="region of interest" description="Disordered" evidence="11">
    <location>
        <begin position="293"/>
        <end position="317"/>
    </location>
</feature>
<dbReference type="GO" id="GO:0004674">
    <property type="term" value="F:protein serine/threonine kinase activity"/>
    <property type="evidence" value="ECO:0007669"/>
    <property type="project" value="UniProtKB-KW"/>
</dbReference>
<dbReference type="AlphaFoldDB" id="A0AAW1JR10"/>
<dbReference type="PROSITE" id="PS00107">
    <property type="entry name" value="PROTEIN_KINASE_ATP"/>
    <property type="match status" value="1"/>
</dbReference>
<dbReference type="InterPro" id="IPR002902">
    <property type="entry name" value="GNK2"/>
</dbReference>
<keyword evidence="9" id="KW-0325">Glycoprotein</keyword>
<evidence type="ECO:0000313" key="16">
    <source>
        <dbReference type="EMBL" id="KAK9706549.1"/>
    </source>
</evidence>
<dbReference type="GO" id="GO:0005524">
    <property type="term" value="F:ATP binding"/>
    <property type="evidence" value="ECO:0007669"/>
    <property type="project" value="UniProtKB-UniRule"/>
</dbReference>
<dbReference type="Pfam" id="PF00069">
    <property type="entry name" value="Pkinase"/>
    <property type="match status" value="1"/>
</dbReference>
<dbReference type="PANTHER" id="PTHR47973">
    <property type="entry name" value="CYSTEINE-RICH RECEPTOR-LIKE PROTEIN KINASE 3"/>
    <property type="match status" value="1"/>
</dbReference>
<dbReference type="Gene3D" id="1.10.510.10">
    <property type="entry name" value="Transferase(Phosphotransferase) domain 1"/>
    <property type="match status" value="1"/>
</dbReference>
<dbReference type="InterPro" id="IPR011009">
    <property type="entry name" value="Kinase-like_dom_sf"/>
</dbReference>
<keyword evidence="12" id="KW-0472">Membrane</keyword>
<keyword evidence="6" id="KW-0418">Kinase</keyword>
<dbReference type="Gene3D" id="3.30.430.20">
    <property type="entry name" value="Gnk2 domain, C-X8-C-X2-C motif"/>
    <property type="match status" value="2"/>
</dbReference>
<evidence type="ECO:0000256" key="5">
    <source>
        <dbReference type="ARBA" id="ARBA00022741"/>
    </source>
</evidence>
<dbReference type="PROSITE" id="PS50011">
    <property type="entry name" value="PROTEIN_KINASE_DOM"/>
    <property type="match status" value="1"/>
</dbReference>
<keyword evidence="4" id="KW-0677">Repeat</keyword>
<evidence type="ECO:0000256" key="10">
    <source>
        <dbReference type="PROSITE-ProRule" id="PRU10141"/>
    </source>
</evidence>
<dbReference type="FunFam" id="1.10.510.10:FF:000384">
    <property type="entry name" value="G-type lectin S-receptor-like serine/threonine-protein kinase"/>
    <property type="match status" value="1"/>
</dbReference>
<feature type="domain" description="Gnk2-homologous" evidence="15">
    <location>
        <begin position="129"/>
        <end position="238"/>
    </location>
</feature>
<organism evidence="16 17">
    <name type="scientific">Saponaria officinalis</name>
    <name type="common">Common soapwort</name>
    <name type="synonym">Lychnis saponaria</name>
    <dbReference type="NCBI Taxonomy" id="3572"/>
    <lineage>
        <taxon>Eukaryota</taxon>
        <taxon>Viridiplantae</taxon>
        <taxon>Streptophyta</taxon>
        <taxon>Embryophyta</taxon>
        <taxon>Tracheophyta</taxon>
        <taxon>Spermatophyta</taxon>
        <taxon>Magnoliopsida</taxon>
        <taxon>eudicotyledons</taxon>
        <taxon>Gunneridae</taxon>
        <taxon>Pentapetalae</taxon>
        <taxon>Caryophyllales</taxon>
        <taxon>Caryophyllaceae</taxon>
        <taxon>Caryophylleae</taxon>
        <taxon>Saponaria</taxon>
    </lineage>
</organism>
<dbReference type="SUPFAM" id="SSF56112">
    <property type="entry name" value="Protein kinase-like (PK-like)"/>
    <property type="match status" value="1"/>
</dbReference>
<gene>
    <name evidence="16" type="ORF">RND81_07G134400</name>
</gene>
<dbReference type="Gene3D" id="3.30.200.20">
    <property type="entry name" value="Phosphorylase Kinase, domain 1"/>
    <property type="match status" value="1"/>
</dbReference>
<accession>A0AAW1JR10</accession>
<comment type="caution">
    <text evidence="16">The sequence shown here is derived from an EMBL/GenBank/DDBJ whole genome shotgun (WGS) entry which is preliminary data.</text>
</comment>
<dbReference type="InterPro" id="IPR008271">
    <property type="entry name" value="Ser/Thr_kinase_AS"/>
</dbReference>
<feature type="domain" description="Gnk2-homologous" evidence="15">
    <location>
        <begin position="22"/>
        <end position="122"/>
    </location>
</feature>
<dbReference type="InterPro" id="IPR000719">
    <property type="entry name" value="Prot_kinase_dom"/>
</dbReference>
<keyword evidence="3 13" id="KW-0732">Signal</keyword>
<evidence type="ECO:0000256" key="9">
    <source>
        <dbReference type="ARBA" id="ARBA00023180"/>
    </source>
</evidence>
<evidence type="ECO:0000256" key="4">
    <source>
        <dbReference type="ARBA" id="ARBA00022737"/>
    </source>
</evidence>
<keyword evidence="12" id="KW-1133">Transmembrane helix</keyword>
<dbReference type="Pfam" id="PF01657">
    <property type="entry name" value="Stress-antifung"/>
    <property type="match status" value="2"/>
</dbReference>
<protein>
    <submittedName>
        <fullName evidence="16">Uncharacterized protein</fullName>
    </submittedName>
</protein>
<dbReference type="Proteomes" id="UP001443914">
    <property type="component" value="Unassembled WGS sequence"/>
</dbReference>
<feature type="domain" description="Protein kinase" evidence="14">
    <location>
        <begin position="347"/>
        <end position="633"/>
    </location>
</feature>
<evidence type="ECO:0000256" key="1">
    <source>
        <dbReference type="ARBA" id="ARBA00022527"/>
    </source>
</evidence>
<dbReference type="InterPro" id="IPR052059">
    <property type="entry name" value="CR_Ser/Thr_kinase"/>
</dbReference>
<evidence type="ECO:0000259" key="15">
    <source>
        <dbReference type="PROSITE" id="PS51473"/>
    </source>
</evidence>
<feature type="transmembrane region" description="Helical" evidence="12">
    <location>
        <begin position="255"/>
        <end position="280"/>
    </location>
</feature>
<evidence type="ECO:0000313" key="17">
    <source>
        <dbReference type="Proteomes" id="UP001443914"/>
    </source>
</evidence>
<dbReference type="FunFam" id="3.30.200.20:FF:000162">
    <property type="entry name" value="Adenine nucleotide alpha hydrolase-like domain kinase"/>
    <property type="match status" value="1"/>
</dbReference>
<dbReference type="InterPro" id="IPR017441">
    <property type="entry name" value="Protein_kinase_ATP_BS"/>
</dbReference>
<keyword evidence="12" id="KW-0812">Transmembrane</keyword>
<dbReference type="EMBL" id="JBDFQZ010000007">
    <property type="protein sequence ID" value="KAK9706549.1"/>
    <property type="molecule type" value="Genomic_DNA"/>
</dbReference>
<feature type="chain" id="PRO_5043542128" evidence="13">
    <location>
        <begin position="21"/>
        <end position="663"/>
    </location>
</feature>
<evidence type="ECO:0000256" key="13">
    <source>
        <dbReference type="SAM" id="SignalP"/>
    </source>
</evidence>
<keyword evidence="1" id="KW-0723">Serine/threonine-protein kinase</keyword>
<dbReference type="PROSITE" id="PS51473">
    <property type="entry name" value="GNK2"/>
    <property type="match status" value="2"/>
</dbReference>
<evidence type="ECO:0000256" key="11">
    <source>
        <dbReference type="SAM" id="MobiDB-lite"/>
    </source>
</evidence>